<evidence type="ECO:0000313" key="1">
    <source>
        <dbReference type="EMBL" id="USY18854.1"/>
    </source>
</evidence>
<protein>
    <submittedName>
        <fullName evidence="1">Uncharacterized protein</fullName>
    </submittedName>
</protein>
<name>A0ABY5D3G4_9ACTN</name>
<keyword evidence="2" id="KW-1185">Reference proteome</keyword>
<dbReference type="EMBL" id="CP099837">
    <property type="protein sequence ID" value="USY18854.1"/>
    <property type="molecule type" value="Genomic_DNA"/>
</dbReference>
<proteinExistence type="predicted"/>
<dbReference type="RefSeq" id="WP_254418166.1">
    <property type="nucleotide sequence ID" value="NZ_BAAAJB010000016.1"/>
</dbReference>
<sequence length="369" mass="38476">MAACGLFRWHPFNRAAAPSKACVLDSGHGGMCRDGWGSDFEGTAPRPRALSPEEIDELNYAAFAEDDADVYGSEESATADAQVYGSGPFEARQENAATNFVVVPTPDMLPEAVDGEPVLHSVYGLDTSALGTLAANDALTAWLPVTPDGAHGPLSATLTAGARWLAAAASRYGSGASGSHDAAQPSLYGFRASETADARLYGLGPSDVTPCPAHGCALLAGHSGKHMDLDAREWASTKGLDMTTDEGHARNGAALPADAMAAQVSYLLATPGLPPRAVATLRRADGAFNVLDGLLRSGGPVPACWRVASDAGNYKARYVTDVYDRLSEALREDGGAPHAFTALRSACQEWKALDAALRAGAPLPEPWQR</sequence>
<gene>
    <name evidence="1" type="ORF">NE857_26810</name>
</gene>
<evidence type="ECO:0000313" key="2">
    <source>
        <dbReference type="Proteomes" id="UP001055940"/>
    </source>
</evidence>
<accession>A0ABY5D3G4</accession>
<reference evidence="1" key="1">
    <citation type="submission" date="2022-06" db="EMBL/GenBank/DDBJ databases">
        <authorList>
            <person name="Ping M."/>
        </authorList>
    </citation>
    <scope>NUCLEOTIDE SEQUENCE</scope>
    <source>
        <strain evidence="1">JCM11759T</strain>
    </source>
</reference>
<dbReference type="Proteomes" id="UP001055940">
    <property type="component" value="Chromosome"/>
</dbReference>
<organism evidence="1 2">
    <name type="scientific">Nocardiopsis exhalans</name>
    <dbReference type="NCBI Taxonomy" id="163604"/>
    <lineage>
        <taxon>Bacteria</taxon>
        <taxon>Bacillati</taxon>
        <taxon>Actinomycetota</taxon>
        <taxon>Actinomycetes</taxon>
        <taxon>Streptosporangiales</taxon>
        <taxon>Nocardiopsidaceae</taxon>
        <taxon>Nocardiopsis</taxon>
    </lineage>
</organism>